<organism evidence="2 3">
    <name type="scientific">Elysia marginata</name>
    <dbReference type="NCBI Taxonomy" id="1093978"/>
    <lineage>
        <taxon>Eukaryota</taxon>
        <taxon>Metazoa</taxon>
        <taxon>Spiralia</taxon>
        <taxon>Lophotrochozoa</taxon>
        <taxon>Mollusca</taxon>
        <taxon>Gastropoda</taxon>
        <taxon>Heterobranchia</taxon>
        <taxon>Euthyneura</taxon>
        <taxon>Panpulmonata</taxon>
        <taxon>Sacoglossa</taxon>
        <taxon>Placobranchoidea</taxon>
        <taxon>Plakobranchidae</taxon>
        <taxon>Elysia</taxon>
    </lineage>
</organism>
<evidence type="ECO:0000313" key="2">
    <source>
        <dbReference type="EMBL" id="GFR82605.1"/>
    </source>
</evidence>
<feature type="region of interest" description="Disordered" evidence="1">
    <location>
        <begin position="1"/>
        <end position="36"/>
    </location>
</feature>
<protein>
    <submittedName>
        <fullName evidence="2">Uncharacterized protein</fullName>
    </submittedName>
</protein>
<dbReference type="Proteomes" id="UP000762676">
    <property type="component" value="Unassembled WGS sequence"/>
</dbReference>
<sequence>MVISQKEGPGTNHVGSSLKTSQRQSALKLPESSSVGGNRLAAGSVHWELWVNILVSAVMAALISWESVAKRYYSNHSIHRTNNVFCSGKF</sequence>
<dbReference type="EMBL" id="BMAT01001280">
    <property type="protein sequence ID" value="GFR82605.1"/>
    <property type="molecule type" value="Genomic_DNA"/>
</dbReference>
<feature type="compositionally biased region" description="Polar residues" evidence="1">
    <location>
        <begin position="13"/>
        <end position="36"/>
    </location>
</feature>
<evidence type="ECO:0000313" key="3">
    <source>
        <dbReference type="Proteomes" id="UP000762676"/>
    </source>
</evidence>
<accession>A0AAV4GC28</accession>
<keyword evidence="3" id="KW-1185">Reference proteome</keyword>
<evidence type="ECO:0000256" key="1">
    <source>
        <dbReference type="SAM" id="MobiDB-lite"/>
    </source>
</evidence>
<proteinExistence type="predicted"/>
<comment type="caution">
    <text evidence="2">The sequence shown here is derived from an EMBL/GenBank/DDBJ whole genome shotgun (WGS) entry which is preliminary data.</text>
</comment>
<reference evidence="2 3" key="1">
    <citation type="journal article" date="2021" name="Elife">
        <title>Chloroplast acquisition without the gene transfer in kleptoplastic sea slugs, Plakobranchus ocellatus.</title>
        <authorList>
            <person name="Maeda T."/>
            <person name="Takahashi S."/>
            <person name="Yoshida T."/>
            <person name="Shimamura S."/>
            <person name="Takaki Y."/>
            <person name="Nagai Y."/>
            <person name="Toyoda A."/>
            <person name="Suzuki Y."/>
            <person name="Arimoto A."/>
            <person name="Ishii H."/>
            <person name="Satoh N."/>
            <person name="Nishiyama T."/>
            <person name="Hasebe M."/>
            <person name="Maruyama T."/>
            <person name="Minagawa J."/>
            <person name="Obokata J."/>
            <person name="Shigenobu S."/>
        </authorList>
    </citation>
    <scope>NUCLEOTIDE SEQUENCE [LARGE SCALE GENOMIC DNA]</scope>
</reference>
<name>A0AAV4GC28_9GAST</name>
<dbReference type="AlphaFoldDB" id="A0AAV4GC28"/>
<gene>
    <name evidence="2" type="ORF">ElyMa_000630900</name>
</gene>